<name>A0A8J3VLS3_9ACTN</name>
<dbReference type="PRINTS" id="PR00088">
    <property type="entry name" value="HAEMOXYGNASE"/>
</dbReference>
<evidence type="ECO:0000313" key="6">
    <source>
        <dbReference type="Proteomes" id="UP000612899"/>
    </source>
</evidence>
<dbReference type="Pfam" id="PF01126">
    <property type="entry name" value="Heme_oxygenase"/>
    <property type="match status" value="1"/>
</dbReference>
<dbReference type="SUPFAM" id="SSF48613">
    <property type="entry name" value="Heme oxygenase-like"/>
    <property type="match status" value="1"/>
</dbReference>
<dbReference type="InterPro" id="IPR002051">
    <property type="entry name" value="Haem_Oase"/>
</dbReference>
<proteinExistence type="predicted"/>
<dbReference type="Gene3D" id="3.20.180.10">
    <property type="entry name" value="PNP-oxidase-like"/>
    <property type="match status" value="1"/>
</dbReference>
<evidence type="ECO:0000313" key="5">
    <source>
        <dbReference type="EMBL" id="GIH10453.1"/>
    </source>
</evidence>
<accession>A0A8J3VLS3</accession>
<dbReference type="PANTHER" id="PTHR10720">
    <property type="entry name" value="HEME OXYGENASE"/>
    <property type="match status" value="1"/>
</dbReference>
<reference evidence="5" key="1">
    <citation type="submission" date="2021-01" db="EMBL/GenBank/DDBJ databases">
        <title>Whole genome shotgun sequence of Rhizocola hellebori NBRC 109834.</title>
        <authorList>
            <person name="Komaki H."/>
            <person name="Tamura T."/>
        </authorList>
    </citation>
    <scope>NUCLEOTIDE SEQUENCE</scope>
    <source>
        <strain evidence="5">NBRC 109834</strain>
    </source>
</reference>
<dbReference type="InterPro" id="IPR016053">
    <property type="entry name" value="Haem_Oase-like"/>
</dbReference>
<dbReference type="InterPro" id="IPR016084">
    <property type="entry name" value="Haem_Oase-like_multi-hlx"/>
</dbReference>
<dbReference type="GO" id="GO:0006979">
    <property type="term" value="P:response to oxidative stress"/>
    <property type="evidence" value="ECO:0007669"/>
    <property type="project" value="TreeGrafter"/>
</dbReference>
<dbReference type="GO" id="GO:0006788">
    <property type="term" value="P:heme oxidation"/>
    <property type="evidence" value="ECO:0007669"/>
    <property type="project" value="InterPro"/>
</dbReference>
<dbReference type="EMBL" id="BONY01000095">
    <property type="protein sequence ID" value="GIH10453.1"/>
    <property type="molecule type" value="Genomic_DNA"/>
</dbReference>
<dbReference type="AlphaFoldDB" id="A0A8J3VLS3"/>
<keyword evidence="1" id="KW-0349">Heme</keyword>
<dbReference type="Pfam" id="PF10615">
    <property type="entry name" value="DUF2470"/>
    <property type="match status" value="1"/>
</dbReference>
<sequence>MTITPFSSRLRTATWADHASAEQSTFLADLTKGRIPLAAHAALTAQHYLIYEVLEQAAHETASPFHSPALTRLPALKADLEHLVGAADWAGLLTPTTATAEYLARLREIAFTWPGGFVAHHYNRYLGDLSGGQFVARAIAKAYGLRLGEPGLLFYSFPLIDDLQAFKAGYRSMMDAAEWDEVEQERIIDEVKLAYRLNIDVLNDLGKVYVNPFPPEVVAQIMKHMNDDHAADSVLICRAFGGQPDATAAVMSGMDADGIEFEVTVGGATQPTRVPFSTRLTQRAEVRVEVTRLYHEARARLGMPPA</sequence>
<dbReference type="InterPro" id="IPR037119">
    <property type="entry name" value="Haem_oxidase_HugZ-like_sf"/>
</dbReference>
<dbReference type="SUPFAM" id="SSF50475">
    <property type="entry name" value="FMN-binding split barrel"/>
    <property type="match status" value="1"/>
</dbReference>
<dbReference type="InterPro" id="IPR019595">
    <property type="entry name" value="DUF2470"/>
</dbReference>
<feature type="domain" description="DUF2470" evidence="4">
    <location>
        <begin position="219"/>
        <end position="292"/>
    </location>
</feature>
<dbReference type="PANTHER" id="PTHR10720:SF0">
    <property type="entry name" value="HEME OXYGENASE"/>
    <property type="match status" value="1"/>
</dbReference>
<dbReference type="GO" id="GO:0042167">
    <property type="term" value="P:heme catabolic process"/>
    <property type="evidence" value="ECO:0007669"/>
    <property type="project" value="TreeGrafter"/>
</dbReference>
<dbReference type="RefSeq" id="WP_239124406.1">
    <property type="nucleotide sequence ID" value="NZ_BONY01000095.1"/>
</dbReference>
<dbReference type="GO" id="GO:0020037">
    <property type="term" value="F:heme binding"/>
    <property type="evidence" value="ECO:0007669"/>
    <property type="project" value="TreeGrafter"/>
</dbReference>
<evidence type="ECO:0000256" key="2">
    <source>
        <dbReference type="ARBA" id="ARBA00022723"/>
    </source>
</evidence>
<protein>
    <recommendedName>
        <fullName evidence="4">DUF2470 domain-containing protein</fullName>
    </recommendedName>
</protein>
<dbReference type="GO" id="GO:0046872">
    <property type="term" value="F:metal ion binding"/>
    <property type="evidence" value="ECO:0007669"/>
    <property type="project" value="UniProtKB-KW"/>
</dbReference>
<organism evidence="5 6">
    <name type="scientific">Rhizocola hellebori</name>
    <dbReference type="NCBI Taxonomy" id="1392758"/>
    <lineage>
        <taxon>Bacteria</taxon>
        <taxon>Bacillati</taxon>
        <taxon>Actinomycetota</taxon>
        <taxon>Actinomycetes</taxon>
        <taxon>Micromonosporales</taxon>
        <taxon>Micromonosporaceae</taxon>
        <taxon>Rhizocola</taxon>
    </lineage>
</organism>
<dbReference type="Proteomes" id="UP000612899">
    <property type="component" value="Unassembled WGS sequence"/>
</dbReference>
<comment type="caution">
    <text evidence="5">The sequence shown here is derived from an EMBL/GenBank/DDBJ whole genome shotgun (WGS) entry which is preliminary data.</text>
</comment>
<keyword evidence="6" id="KW-1185">Reference proteome</keyword>
<evidence type="ECO:0000259" key="4">
    <source>
        <dbReference type="Pfam" id="PF10615"/>
    </source>
</evidence>
<dbReference type="GO" id="GO:0004392">
    <property type="term" value="F:heme oxygenase (decyclizing) activity"/>
    <property type="evidence" value="ECO:0007669"/>
    <property type="project" value="InterPro"/>
</dbReference>
<dbReference type="CDD" id="cd19165">
    <property type="entry name" value="HemeO"/>
    <property type="match status" value="1"/>
</dbReference>
<gene>
    <name evidence="5" type="ORF">Rhe02_85200</name>
</gene>
<keyword evidence="2" id="KW-0479">Metal-binding</keyword>
<evidence type="ECO:0000256" key="1">
    <source>
        <dbReference type="ARBA" id="ARBA00022617"/>
    </source>
</evidence>
<evidence type="ECO:0000256" key="3">
    <source>
        <dbReference type="ARBA" id="ARBA00023004"/>
    </source>
</evidence>
<dbReference type="Gene3D" id="1.20.910.10">
    <property type="entry name" value="Heme oxygenase-like"/>
    <property type="match status" value="1"/>
</dbReference>
<keyword evidence="3" id="KW-0408">Iron</keyword>